<feature type="signal peptide" evidence="1">
    <location>
        <begin position="1"/>
        <end position="15"/>
    </location>
</feature>
<dbReference type="EMBL" id="KN839860">
    <property type="protein sequence ID" value="KIJ61679.1"/>
    <property type="molecule type" value="Genomic_DNA"/>
</dbReference>
<organism evidence="2 3">
    <name type="scientific">Hydnomerulius pinastri MD-312</name>
    <dbReference type="NCBI Taxonomy" id="994086"/>
    <lineage>
        <taxon>Eukaryota</taxon>
        <taxon>Fungi</taxon>
        <taxon>Dikarya</taxon>
        <taxon>Basidiomycota</taxon>
        <taxon>Agaricomycotina</taxon>
        <taxon>Agaricomycetes</taxon>
        <taxon>Agaricomycetidae</taxon>
        <taxon>Boletales</taxon>
        <taxon>Boletales incertae sedis</taxon>
        <taxon>Leucogyrophana</taxon>
    </lineage>
</organism>
<keyword evidence="3" id="KW-1185">Reference proteome</keyword>
<evidence type="ECO:0000313" key="3">
    <source>
        <dbReference type="Proteomes" id="UP000053820"/>
    </source>
</evidence>
<keyword evidence="1" id="KW-0732">Signal</keyword>
<dbReference type="Proteomes" id="UP000053820">
    <property type="component" value="Unassembled WGS sequence"/>
</dbReference>
<dbReference type="HOGENOM" id="CLU_1138123_0_0_1"/>
<accession>A0A0C9V7T4</accession>
<protein>
    <submittedName>
        <fullName evidence="2">Uncharacterized protein</fullName>
    </submittedName>
</protein>
<sequence>MILVCIVILASQAIAARDVKTQAVWVLDFAILACELCRWTVELLIDGVGHLHDFLETVFNWLYSFDNGVLRFCFCPHMSVDTPTQKESLVFIREDLPAGQPETPTSTNIPSLTPRKVYTPCRTAIDTKKCDEDERKPINSERMIEKFKKRQKIDGALTWIEKCEYLLSAARNVTGDLLDDEQVKKLEDIRTTQADILAKLLLNEDVDELFLSTENYARSQGFAGDLHVYLGFETNPLEDPPTQP</sequence>
<name>A0A0C9V7T4_9AGAM</name>
<gene>
    <name evidence="2" type="ORF">HYDPIDRAFT_31013</name>
</gene>
<feature type="chain" id="PRO_5011955166" evidence="1">
    <location>
        <begin position="16"/>
        <end position="244"/>
    </location>
</feature>
<proteinExistence type="predicted"/>
<evidence type="ECO:0000313" key="2">
    <source>
        <dbReference type="EMBL" id="KIJ61679.1"/>
    </source>
</evidence>
<dbReference type="AlphaFoldDB" id="A0A0C9V7T4"/>
<evidence type="ECO:0000256" key="1">
    <source>
        <dbReference type="SAM" id="SignalP"/>
    </source>
</evidence>
<dbReference type="OrthoDB" id="10533261at2759"/>
<reference evidence="2 3" key="1">
    <citation type="submission" date="2014-04" db="EMBL/GenBank/DDBJ databases">
        <title>Evolutionary Origins and Diversification of the Mycorrhizal Mutualists.</title>
        <authorList>
            <consortium name="DOE Joint Genome Institute"/>
            <consortium name="Mycorrhizal Genomics Consortium"/>
            <person name="Kohler A."/>
            <person name="Kuo A."/>
            <person name="Nagy L.G."/>
            <person name="Floudas D."/>
            <person name="Copeland A."/>
            <person name="Barry K.W."/>
            <person name="Cichocki N."/>
            <person name="Veneault-Fourrey C."/>
            <person name="LaButti K."/>
            <person name="Lindquist E.A."/>
            <person name="Lipzen A."/>
            <person name="Lundell T."/>
            <person name="Morin E."/>
            <person name="Murat C."/>
            <person name="Riley R."/>
            <person name="Ohm R."/>
            <person name="Sun H."/>
            <person name="Tunlid A."/>
            <person name="Henrissat B."/>
            <person name="Grigoriev I.V."/>
            <person name="Hibbett D.S."/>
            <person name="Martin F."/>
        </authorList>
    </citation>
    <scope>NUCLEOTIDE SEQUENCE [LARGE SCALE GENOMIC DNA]</scope>
    <source>
        <strain evidence="2 3">MD-312</strain>
    </source>
</reference>